<gene>
    <name evidence="3" type="ORF">J4E96_00605</name>
</gene>
<dbReference type="Pfam" id="PF00656">
    <property type="entry name" value="Peptidase_C14"/>
    <property type="match status" value="1"/>
</dbReference>
<feature type="domain" description="Peptidase C14 caspase" evidence="1">
    <location>
        <begin position="13"/>
        <end position="274"/>
    </location>
</feature>
<dbReference type="PANTHER" id="PTHR48104">
    <property type="entry name" value="METACASPASE-4"/>
    <property type="match status" value="1"/>
</dbReference>
<dbReference type="InterPro" id="IPR011600">
    <property type="entry name" value="Pept_C14_caspase"/>
</dbReference>
<evidence type="ECO:0000313" key="4">
    <source>
        <dbReference type="Proteomes" id="UP000663937"/>
    </source>
</evidence>
<dbReference type="EMBL" id="CP071868">
    <property type="protein sequence ID" value="QTE29607.1"/>
    <property type="molecule type" value="Genomic_DNA"/>
</dbReference>
<proteinExistence type="predicted"/>
<dbReference type="GO" id="GO:0004197">
    <property type="term" value="F:cysteine-type endopeptidase activity"/>
    <property type="evidence" value="ECO:0007669"/>
    <property type="project" value="InterPro"/>
</dbReference>
<dbReference type="Gene3D" id="3.40.50.1460">
    <property type="match status" value="1"/>
</dbReference>
<dbReference type="GO" id="GO:0005737">
    <property type="term" value="C:cytoplasm"/>
    <property type="evidence" value="ECO:0007669"/>
    <property type="project" value="TreeGrafter"/>
</dbReference>
<name>A0A8A4ZGJ6_9MICO</name>
<feature type="domain" description="DUF7379" evidence="2">
    <location>
        <begin position="852"/>
        <end position="973"/>
    </location>
</feature>
<dbReference type="PANTHER" id="PTHR48104:SF30">
    <property type="entry name" value="METACASPASE-1"/>
    <property type="match status" value="1"/>
</dbReference>
<reference evidence="3" key="1">
    <citation type="submission" date="2021-03" db="EMBL/GenBank/DDBJ databases">
        <title>Pengzhenrongella sicca gen. nov., sp. nov., a new member of suborder Micrococcineae isolated from High-Arctic tundra soil.</title>
        <authorList>
            <person name="Peng F."/>
        </authorList>
    </citation>
    <scope>NUCLEOTIDE SEQUENCE</scope>
    <source>
        <strain evidence="3">LRZ-2</strain>
    </source>
</reference>
<dbReference type="KEGG" id="psic:J4E96_00605"/>
<accession>A0A8A4ZGJ6</accession>
<dbReference type="Proteomes" id="UP000663937">
    <property type="component" value="Chromosome"/>
</dbReference>
<protein>
    <submittedName>
        <fullName evidence="3">Caspase family protein</fullName>
    </submittedName>
</protein>
<evidence type="ECO:0000259" key="1">
    <source>
        <dbReference type="Pfam" id="PF00656"/>
    </source>
</evidence>
<dbReference type="InterPro" id="IPR050452">
    <property type="entry name" value="Metacaspase"/>
</dbReference>
<sequence length="1147" mass="119830">MAAPDYGGRAMLHALLVGIDDYPDGTSSLQGCVADVDAIERLLTLHPSGGSAAQIRVLRNHEATRQGVVDAFRAQLGSAGPDDVALFWYSGHGSQQPSADPGDSDAKDETLVLADSRTEGGRDLVDRELGALITEVSAAGAHVVVVLDCCHSGSGTRDLDRLGIREIPARRDVPAPDPSFGRLPPRQSHPVIEVQPGSGWAVPVGRHVLLAACRSDQTAKERTIAGVRRGVFSAALEHALSTARPALTYVDLVRSVAVLVRDGAERQDPQLEVSVDEDARAHVLAGTLDERPRHHLVSHDEAGWTVDAGALQGIPAPVGGAAAGAATLLDLFPPGSDPASALPIGVARVVRVGPASSRVEPSASTVTLDEHAAYPAVVTAWSAPRTPVRLEAGPDDEVHQYLADSLDLELAGPDEAAPLAIAVSGAGYRVTDERREVGVDTPAADRAIEVAAHMARWYRVRGLDNPGTKIDLSAVGLDLTIGDSSGERQPAPRGEVLMPYLGDTPARFVLEVTNRTSARLYGAILGLSESYAIDGSPTPGSVTTAIDPGATLASFGGQPVTVEIPDDYWRAGHSRRVDHVVVLLSTSPFDLSSLTQGRLEISPVRDEGSAVVDALHAEAFDGLLRSVRTREFGEPGTAPVADWAVLRFALVAERALGGVAVGDGRSALVPGVHVEPHPTLRATVRLSSQDFATRDGEVPIVPPGLADDPASVSGFTFVDTRDGAEPVDVLTLADVTGAQSVTRAQPLVITLDDPPSGDHLLVTGLFDGVHLPIGWLDGNRLVITQLPPDERVRSLGSAIRLLVTRVVRRVRGQSATVAHLALATAEDRAVTTTEDVGRIRARLAEKAGGRVLLLVHGIIGDTRGMAESFLVPPPGSPLADRPFDVVLTFDYENLDTPIDETAGVLRAVLDGVDLGGHGHEVTVVAHSMGGLVSRWMLEQPRRRAPGPAPADALHVRRLVTAGTPAGGSPWSRIEDVAITGITFGLNRVAAGFWPAKALSVLVGALEQADTTLDQMRPGSDLLVDLFAAGDPHLPYTALVGNTSLIERPQAGGFVARVVAGLTGLLGNAVDLAFLGRDNDVAVATTSGAHIPAERSPAVQVVTVASNHFGYFASPAGVAAIAAALVEPDRPAALSTPGPVGTGSRARR</sequence>
<dbReference type="GO" id="GO:0006508">
    <property type="term" value="P:proteolysis"/>
    <property type="evidence" value="ECO:0007669"/>
    <property type="project" value="InterPro"/>
</dbReference>
<dbReference type="Gene3D" id="3.40.50.1820">
    <property type="entry name" value="alpha/beta hydrolase"/>
    <property type="match status" value="1"/>
</dbReference>
<keyword evidence="4" id="KW-1185">Reference proteome</keyword>
<dbReference type="InterPro" id="IPR055803">
    <property type="entry name" value="DUF7379"/>
</dbReference>
<organism evidence="3 4">
    <name type="scientific">Pengzhenrongella sicca</name>
    <dbReference type="NCBI Taxonomy" id="2819238"/>
    <lineage>
        <taxon>Bacteria</taxon>
        <taxon>Bacillati</taxon>
        <taxon>Actinomycetota</taxon>
        <taxon>Actinomycetes</taxon>
        <taxon>Micrococcales</taxon>
        <taxon>Pengzhenrongella</taxon>
    </lineage>
</organism>
<dbReference type="InterPro" id="IPR029058">
    <property type="entry name" value="AB_hydrolase_fold"/>
</dbReference>
<evidence type="ECO:0000313" key="3">
    <source>
        <dbReference type="EMBL" id="QTE29607.1"/>
    </source>
</evidence>
<dbReference type="RefSeq" id="WP_227423899.1">
    <property type="nucleotide sequence ID" value="NZ_CP071868.1"/>
</dbReference>
<dbReference type="Pfam" id="PF24096">
    <property type="entry name" value="DUF7379"/>
    <property type="match status" value="1"/>
</dbReference>
<dbReference type="SUPFAM" id="SSF53474">
    <property type="entry name" value="alpha/beta-Hydrolases"/>
    <property type="match status" value="1"/>
</dbReference>
<dbReference type="AlphaFoldDB" id="A0A8A4ZGJ6"/>
<evidence type="ECO:0000259" key="2">
    <source>
        <dbReference type="Pfam" id="PF24096"/>
    </source>
</evidence>